<proteinExistence type="predicted"/>
<protein>
    <submittedName>
        <fullName evidence="1">Uncharacterized protein</fullName>
    </submittedName>
</protein>
<gene>
    <name evidence="1" type="ORF">HNR57_007036</name>
</gene>
<evidence type="ECO:0000313" key="2">
    <source>
        <dbReference type="Proteomes" id="UP000591537"/>
    </source>
</evidence>
<dbReference type="AlphaFoldDB" id="A0A7W9THY7"/>
<dbReference type="RefSeq" id="WP_184566536.1">
    <property type="nucleotide sequence ID" value="NZ_BAAARS010000012.1"/>
</dbReference>
<name>A0A7W9THY7_9ACTN</name>
<keyword evidence="2" id="KW-1185">Reference proteome</keyword>
<organism evidence="1 2">
    <name type="scientific">Streptomyces paradoxus</name>
    <dbReference type="NCBI Taxonomy" id="66375"/>
    <lineage>
        <taxon>Bacteria</taxon>
        <taxon>Bacillati</taxon>
        <taxon>Actinomycetota</taxon>
        <taxon>Actinomycetes</taxon>
        <taxon>Kitasatosporales</taxon>
        <taxon>Streptomycetaceae</taxon>
        <taxon>Streptomyces</taxon>
    </lineage>
</organism>
<dbReference type="Proteomes" id="UP000591537">
    <property type="component" value="Unassembled WGS sequence"/>
</dbReference>
<evidence type="ECO:0000313" key="1">
    <source>
        <dbReference type="EMBL" id="MBB6081085.1"/>
    </source>
</evidence>
<dbReference type="EMBL" id="JACHGV010000015">
    <property type="protein sequence ID" value="MBB6081085.1"/>
    <property type="molecule type" value="Genomic_DNA"/>
</dbReference>
<comment type="caution">
    <text evidence="1">The sequence shown here is derived from an EMBL/GenBank/DDBJ whole genome shotgun (WGS) entry which is preliminary data.</text>
</comment>
<sequence>MPIRTTGSRMWSNRLGALAITGQGAKYRPAAIYTASRIRKKTAYTLMPPTPAVASTGT</sequence>
<accession>A0A7W9THY7</accession>
<reference evidence="1 2" key="1">
    <citation type="submission" date="2020-08" db="EMBL/GenBank/DDBJ databases">
        <title>Genomic Encyclopedia of Type Strains, Phase IV (KMG-IV): sequencing the most valuable type-strain genomes for metagenomic binning, comparative biology and taxonomic classification.</title>
        <authorList>
            <person name="Goeker M."/>
        </authorList>
    </citation>
    <scope>NUCLEOTIDE SEQUENCE [LARGE SCALE GENOMIC DNA]</scope>
    <source>
        <strain evidence="1 2">DSM 43350</strain>
    </source>
</reference>